<gene>
    <name evidence="3" type="ORF">AC244_12130</name>
</gene>
<dbReference type="GO" id="GO:0046872">
    <property type="term" value="F:metal ion binding"/>
    <property type="evidence" value="ECO:0007669"/>
    <property type="project" value="UniProtKB-KW"/>
</dbReference>
<name>A0A0L8BXT7_ENSAD</name>
<evidence type="ECO:0000259" key="2">
    <source>
        <dbReference type="PROSITE" id="PS50846"/>
    </source>
</evidence>
<dbReference type="EMBL" id="LGAP01000005">
    <property type="protein sequence ID" value="KOF19507.1"/>
    <property type="molecule type" value="Genomic_DNA"/>
</dbReference>
<evidence type="ECO:0000313" key="3">
    <source>
        <dbReference type="EMBL" id="KOF19507.1"/>
    </source>
</evidence>
<evidence type="ECO:0000313" key="4">
    <source>
        <dbReference type="Proteomes" id="UP000037425"/>
    </source>
</evidence>
<dbReference type="Proteomes" id="UP000037425">
    <property type="component" value="Unassembled WGS sequence"/>
</dbReference>
<dbReference type="RefSeq" id="WP_053249070.1">
    <property type="nucleotide sequence ID" value="NZ_LGAP01000005.1"/>
</dbReference>
<dbReference type="OrthoDB" id="9801832at2"/>
<keyword evidence="1" id="KW-0479">Metal-binding</keyword>
<dbReference type="PROSITE" id="PS50846">
    <property type="entry name" value="HMA_2"/>
    <property type="match status" value="1"/>
</dbReference>
<dbReference type="PROSITE" id="PS01047">
    <property type="entry name" value="HMA_1"/>
    <property type="match status" value="1"/>
</dbReference>
<dbReference type="InterPro" id="IPR006121">
    <property type="entry name" value="HMA_dom"/>
</dbReference>
<reference evidence="4" key="1">
    <citation type="submission" date="2015-07" db="EMBL/GenBank/DDBJ databases">
        <title>Whole genome sequence of an Ensifer adhaerens strain isolated from a cave pool in the Wind Cave National Park.</title>
        <authorList>
            <person name="Eng W.W.H."/>
            <person name="Gan H.M."/>
            <person name="Barton H.A."/>
            <person name="Savka M.A."/>
        </authorList>
    </citation>
    <scope>NUCLEOTIDE SEQUENCE [LARGE SCALE GENOMIC DNA]</scope>
    <source>
        <strain evidence="4">SD006</strain>
    </source>
</reference>
<organism evidence="3 4">
    <name type="scientific">Ensifer adhaerens</name>
    <name type="common">Sinorhizobium morelense</name>
    <dbReference type="NCBI Taxonomy" id="106592"/>
    <lineage>
        <taxon>Bacteria</taxon>
        <taxon>Pseudomonadati</taxon>
        <taxon>Pseudomonadota</taxon>
        <taxon>Alphaproteobacteria</taxon>
        <taxon>Hyphomicrobiales</taxon>
        <taxon>Rhizobiaceae</taxon>
        <taxon>Sinorhizobium/Ensifer group</taxon>
        <taxon>Ensifer</taxon>
    </lineage>
</organism>
<feature type="domain" description="HMA" evidence="2">
    <location>
        <begin position="1"/>
        <end position="63"/>
    </location>
</feature>
<dbReference type="Pfam" id="PF00403">
    <property type="entry name" value="HMA"/>
    <property type="match status" value="1"/>
</dbReference>
<dbReference type="SUPFAM" id="SSF55008">
    <property type="entry name" value="HMA, heavy metal-associated domain"/>
    <property type="match status" value="1"/>
</dbReference>
<dbReference type="PATRIC" id="fig|106592.7.peg.6371"/>
<dbReference type="Gene3D" id="3.30.70.100">
    <property type="match status" value="1"/>
</dbReference>
<comment type="caution">
    <text evidence="3">The sequence shown here is derived from an EMBL/GenBank/DDBJ whole genome shotgun (WGS) entry which is preliminary data.</text>
</comment>
<accession>A0A0L8BXT7</accession>
<proteinExistence type="predicted"/>
<dbReference type="AlphaFoldDB" id="A0A0L8BXT7"/>
<dbReference type="CDD" id="cd00371">
    <property type="entry name" value="HMA"/>
    <property type="match status" value="1"/>
</dbReference>
<evidence type="ECO:0000256" key="1">
    <source>
        <dbReference type="ARBA" id="ARBA00022723"/>
    </source>
</evidence>
<protein>
    <recommendedName>
        <fullName evidence="2">HMA domain-containing protein</fullName>
    </recommendedName>
</protein>
<dbReference type="InterPro" id="IPR036163">
    <property type="entry name" value="HMA_dom_sf"/>
</dbReference>
<sequence length="65" mass="6803">MQNYKIDNMTCGHCAGNVQKAILSVDPQATVKVDLGSREVSVETVAAPGPIAEALKAAGYESLQL</sequence>
<dbReference type="InterPro" id="IPR017969">
    <property type="entry name" value="Heavy-metal-associated_CS"/>
</dbReference>